<dbReference type="InterPro" id="IPR004752">
    <property type="entry name" value="AmpG_permease/AT-1"/>
</dbReference>
<name>A0A444JH06_9BACT</name>
<dbReference type="InterPro" id="IPR020846">
    <property type="entry name" value="MFS_dom"/>
</dbReference>
<dbReference type="NCBIfam" id="TIGR00901">
    <property type="entry name" value="2A0125"/>
    <property type="match status" value="1"/>
</dbReference>
<dbReference type="Pfam" id="PF13000">
    <property type="entry name" value="Acatn"/>
    <property type="match status" value="1"/>
</dbReference>
<evidence type="ECO:0000256" key="3">
    <source>
        <dbReference type="ARBA" id="ARBA00022692"/>
    </source>
</evidence>
<dbReference type="InterPro" id="IPR036259">
    <property type="entry name" value="MFS_trans_sf"/>
</dbReference>
<evidence type="ECO:0000313" key="10">
    <source>
        <dbReference type="Proteomes" id="UP000288892"/>
    </source>
</evidence>
<dbReference type="PANTHER" id="PTHR12778:SF10">
    <property type="entry name" value="MAJOR FACILITATOR SUPERFAMILY DOMAIN-CONTAINING PROTEIN 3"/>
    <property type="match status" value="1"/>
</dbReference>
<dbReference type="Gene3D" id="1.20.1250.20">
    <property type="entry name" value="MFS general substrate transporter like domains"/>
    <property type="match status" value="2"/>
</dbReference>
<dbReference type="SUPFAM" id="SSF103473">
    <property type="entry name" value="MFS general substrate transporter"/>
    <property type="match status" value="1"/>
</dbReference>
<reference evidence="9 10" key="1">
    <citation type="submission" date="2017-01" db="EMBL/GenBank/DDBJ databases">
        <title>The cable genome- insights into the physiology and evolution of filamentous bacteria capable of sulfide oxidation via long distance electron transfer.</title>
        <authorList>
            <person name="Schreiber L."/>
            <person name="Bjerg J.T."/>
            <person name="Boggild A."/>
            <person name="Van De Vossenberg J."/>
            <person name="Meysman F."/>
            <person name="Nielsen L.P."/>
            <person name="Schramm A."/>
            <person name="Kjeldsen K.U."/>
        </authorList>
    </citation>
    <scope>NUCLEOTIDE SEQUENCE [LARGE SCALE GENOMIC DNA]</scope>
    <source>
        <strain evidence="9">A5</strain>
    </source>
</reference>
<evidence type="ECO:0000259" key="8">
    <source>
        <dbReference type="PROSITE" id="PS50850"/>
    </source>
</evidence>
<evidence type="ECO:0000256" key="4">
    <source>
        <dbReference type="ARBA" id="ARBA00022989"/>
    </source>
</evidence>
<protein>
    <submittedName>
        <fullName evidence="9">MFS transporter, PAT family, beta-lactamase induction signal transducer AmpG</fullName>
    </submittedName>
</protein>
<dbReference type="PROSITE" id="PS50850">
    <property type="entry name" value="MFS"/>
    <property type="match status" value="1"/>
</dbReference>
<dbReference type="GO" id="GO:0008521">
    <property type="term" value="F:acetyl-CoA transmembrane transporter activity"/>
    <property type="evidence" value="ECO:0007669"/>
    <property type="project" value="InterPro"/>
</dbReference>
<feature type="transmembrane region" description="Helical" evidence="7">
    <location>
        <begin position="386"/>
        <end position="408"/>
    </location>
</feature>
<comment type="subcellular location">
    <subcellularLocation>
        <location evidence="1">Membrane</location>
        <topology evidence="1">Multi-pass membrane protein</topology>
    </subcellularLocation>
</comment>
<feature type="transmembrane region" description="Helical" evidence="7">
    <location>
        <begin position="350"/>
        <end position="374"/>
    </location>
</feature>
<dbReference type="GO" id="GO:0035348">
    <property type="term" value="P:acetyl-CoA transmembrane transport"/>
    <property type="evidence" value="ECO:0007669"/>
    <property type="project" value="InterPro"/>
</dbReference>
<keyword evidence="5 7" id="KW-0472">Membrane</keyword>
<evidence type="ECO:0000256" key="6">
    <source>
        <dbReference type="SAM" id="MobiDB-lite"/>
    </source>
</evidence>
<feature type="transmembrane region" description="Helical" evidence="7">
    <location>
        <begin position="415"/>
        <end position="434"/>
    </location>
</feature>
<proteinExistence type="predicted"/>
<evidence type="ECO:0000256" key="7">
    <source>
        <dbReference type="SAM" id="Phobius"/>
    </source>
</evidence>
<dbReference type="PANTHER" id="PTHR12778">
    <property type="entry name" value="SOLUTE CARRIER FAMILY 33 ACETYL-COA TRANSPORTER -RELATED"/>
    <property type="match status" value="1"/>
</dbReference>
<dbReference type="EMBL" id="MTKS01000017">
    <property type="protein sequence ID" value="RWX52363.1"/>
    <property type="molecule type" value="Genomic_DNA"/>
</dbReference>
<feature type="transmembrane region" description="Helical" evidence="7">
    <location>
        <begin position="293"/>
        <end position="318"/>
    </location>
</feature>
<dbReference type="AlphaFoldDB" id="A0A444JH06"/>
<dbReference type="GO" id="GO:0016020">
    <property type="term" value="C:membrane"/>
    <property type="evidence" value="ECO:0007669"/>
    <property type="project" value="UniProtKB-SubCell"/>
</dbReference>
<feature type="transmembrane region" description="Helical" evidence="7">
    <location>
        <begin position="107"/>
        <end position="126"/>
    </location>
</feature>
<feature type="transmembrane region" description="Helical" evidence="7">
    <location>
        <begin position="212"/>
        <end position="231"/>
    </location>
</feature>
<comment type="caution">
    <text evidence="9">The sequence shown here is derived from an EMBL/GenBank/DDBJ whole genome shotgun (WGS) entry which is preliminary data.</text>
</comment>
<evidence type="ECO:0000256" key="1">
    <source>
        <dbReference type="ARBA" id="ARBA00004141"/>
    </source>
</evidence>
<keyword evidence="2" id="KW-0813">Transport</keyword>
<sequence>MDNLTSRQNSDPAPSHKEGPKNWQQTMRAWTHPRVVTMLFFGFSAGIPILLIFSSLSLWLREAGVSRSAVTFFSWAALGYSFKFVWAPLVDTLPLPFLTRKLGRRRGWLLLAQAAVITTICFMALTDPAAGQQNLVSMALAAVMLGFSSATQDIVIDAYRIECAEENMQALLSSTYIAGYRVGMLVAGAGALYLASWFGTSKDVYSYAAWQYSYFCMAGVMLIGVATTLLIPEPLSSTKNYDYPAGYYLRFLFLFVCTAGTFIAVFFLTGNMVNLLNGMARGLTATIPESPGPLISFLAEAARLLAALLCALFTAFFLMRRNLVDGSMVSQTYINPVLDFFSRYGLRTALLLLTLVGFYRISDIILGVVANVFYQDMGFSKQTIAGVIKTFGLFMTLLGGFLGGTLTVRYGVMRILFIGALLSSATNLLFMLLADAGNNVSLLYLVISADNLSGGIATTAFVAFLASLTNVSFTAVQYAIFSSLMTLLPKLIGGYSGTMVTNWGYHQFFLVTALMGLPVLALIWLAGRRLR</sequence>
<feature type="transmembrane region" description="Helical" evidence="7">
    <location>
        <begin position="72"/>
        <end position="95"/>
    </location>
</feature>
<feature type="transmembrane region" description="Helical" evidence="7">
    <location>
        <begin position="440"/>
        <end position="466"/>
    </location>
</feature>
<feature type="transmembrane region" description="Helical" evidence="7">
    <location>
        <begin position="180"/>
        <end position="200"/>
    </location>
</feature>
<feature type="transmembrane region" description="Helical" evidence="7">
    <location>
        <begin position="478"/>
        <end position="496"/>
    </location>
</feature>
<feature type="transmembrane region" description="Helical" evidence="7">
    <location>
        <begin position="35"/>
        <end position="60"/>
    </location>
</feature>
<keyword evidence="10" id="KW-1185">Reference proteome</keyword>
<feature type="transmembrane region" description="Helical" evidence="7">
    <location>
        <begin position="251"/>
        <end position="273"/>
    </location>
</feature>
<evidence type="ECO:0000313" key="9">
    <source>
        <dbReference type="EMBL" id="RWX52363.1"/>
    </source>
</evidence>
<feature type="transmembrane region" description="Helical" evidence="7">
    <location>
        <begin position="138"/>
        <end position="159"/>
    </location>
</feature>
<dbReference type="Proteomes" id="UP000288892">
    <property type="component" value="Unassembled WGS sequence"/>
</dbReference>
<feature type="transmembrane region" description="Helical" evidence="7">
    <location>
        <begin position="508"/>
        <end position="527"/>
    </location>
</feature>
<evidence type="ECO:0000256" key="5">
    <source>
        <dbReference type="ARBA" id="ARBA00023136"/>
    </source>
</evidence>
<feature type="region of interest" description="Disordered" evidence="6">
    <location>
        <begin position="1"/>
        <end position="22"/>
    </location>
</feature>
<feature type="domain" description="Major facilitator superfamily (MFS) profile" evidence="8">
    <location>
        <begin position="346"/>
        <end position="531"/>
    </location>
</feature>
<keyword evidence="4 7" id="KW-1133">Transmembrane helix</keyword>
<dbReference type="InterPro" id="IPR024371">
    <property type="entry name" value="AcetylCoA_trans_1-like"/>
</dbReference>
<gene>
    <name evidence="9" type="ORF">VU01_10177</name>
</gene>
<feature type="compositionally biased region" description="Polar residues" evidence="6">
    <location>
        <begin position="1"/>
        <end position="12"/>
    </location>
</feature>
<organism evidence="9 10">
    <name type="scientific">Candidatus Electrothrix marina</name>
    <dbReference type="NCBI Taxonomy" id="1859130"/>
    <lineage>
        <taxon>Bacteria</taxon>
        <taxon>Pseudomonadati</taxon>
        <taxon>Thermodesulfobacteriota</taxon>
        <taxon>Desulfobulbia</taxon>
        <taxon>Desulfobulbales</taxon>
        <taxon>Desulfobulbaceae</taxon>
        <taxon>Candidatus Electrothrix</taxon>
    </lineage>
</organism>
<evidence type="ECO:0000256" key="2">
    <source>
        <dbReference type="ARBA" id="ARBA00022448"/>
    </source>
</evidence>
<keyword evidence="3 7" id="KW-0812">Transmembrane</keyword>
<accession>A0A444JH06</accession>